<name>S2YTA6_9CORY</name>
<dbReference type="InterPro" id="IPR043504">
    <property type="entry name" value="Peptidase_S1_PA_chymotrypsin"/>
</dbReference>
<sequence>MRFFLLPGCSQLENIVIIGSMQLARILLAMSTAVAVAAGSATATAAPSYTAVQGDKILIGAPGSWPSSSCTLGYNADGYSYTAAHCGHNGDLVYLEDSHGRPTSPVGTLTRSDRAQTESFPGYNDWARIDWNNSVRLGPNRFSGDALVAPSELRLGKKCVFMVKRHVAKIVDASWEI</sequence>
<protein>
    <recommendedName>
        <fullName evidence="3">Peptidase S1 domain-containing protein</fullName>
    </recommendedName>
</protein>
<gene>
    <name evidence="1" type="ORF">HMPREF1219_02008</name>
</gene>
<evidence type="ECO:0000313" key="1">
    <source>
        <dbReference type="EMBL" id="EPD67596.1"/>
    </source>
</evidence>
<dbReference type="InterPro" id="IPR009003">
    <property type="entry name" value="Peptidase_S1_PA"/>
</dbReference>
<organism evidence="1 2">
    <name type="scientific">Corynebacterium pyruviciproducens ATCC BAA-1742</name>
    <dbReference type="NCBI Taxonomy" id="1125779"/>
    <lineage>
        <taxon>Bacteria</taxon>
        <taxon>Bacillati</taxon>
        <taxon>Actinomycetota</taxon>
        <taxon>Actinomycetes</taxon>
        <taxon>Mycobacteriales</taxon>
        <taxon>Corynebacteriaceae</taxon>
        <taxon>Corynebacterium</taxon>
    </lineage>
</organism>
<dbReference type="Proteomes" id="UP000014408">
    <property type="component" value="Unassembled WGS sequence"/>
</dbReference>
<dbReference type="AlphaFoldDB" id="S2YTA6"/>
<dbReference type="Gene3D" id="2.40.10.10">
    <property type="entry name" value="Trypsin-like serine proteases"/>
    <property type="match status" value="1"/>
</dbReference>
<keyword evidence="2" id="KW-1185">Reference proteome</keyword>
<reference evidence="1 2" key="1">
    <citation type="submission" date="2013-05" db="EMBL/GenBank/DDBJ databases">
        <title>The Genome Sequence of Corynebacterium pyruviciproducens 1773O (ATCC BAA-1742).</title>
        <authorList>
            <consortium name="The Broad Institute Genomics Platform"/>
            <person name="Earl A."/>
            <person name="Ward D."/>
            <person name="Feldgarden M."/>
            <person name="Gevers D."/>
            <person name="Tong J."/>
            <person name="Walker B."/>
            <person name="Young S."/>
            <person name="Zeng Q."/>
            <person name="Gargeya S."/>
            <person name="Fitzgerald M."/>
            <person name="Haas B."/>
            <person name="Abouelleil A."/>
            <person name="Allen A.W."/>
            <person name="Alvarado L."/>
            <person name="Arachchi H.M."/>
            <person name="Berlin A.M."/>
            <person name="Chapman S.B."/>
            <person name="Gainer-Dewar J."/>
            <person name="Goldberg J."/>
            <person name="Griggs A."/>
            <person name="Gujja S."/>
            <person name="Hansen M."/>
            <person name="Howarth C."/>
            <person name="Imamovic A."/>
            <person name="Ireland A."/>
            <person name="Larimer J."/>
            <person name="McCowan C."/>
            <person name="Murphy C."/>
            <person name="Pearson M."/>
            <person name="Poon T.W."/>
            <person name="Priest M."/>
            <person name="Roberts A."/>
            <person name="Saif S."/>
            <person name="Shea T."/>
            <person name="Sisk P."/>
            <person name="Sykes S."/>
            <person name="Wortman J."/>
            <person name="Nusbaum C."/>
            <person name="Birren B."/>
        </authorList>
    </citation>
    <scope>NUCLEOTIDE SEQUENCE [LARGE SCALE GENOMIC DNA]</scope>
    <source>
        <strain evidence="1 2">ATCC BAA-1742</strain>
    </source>
</reference>
<accession>S2YTA6</accession>
<proteinExistence type="predicted"/>
<dbReference type="SUPFAM" id="SSF50494">
    <property type="entry name" value="Trypsin-like serine proteases"/>
    <property type="match status" value="1"/>
</dbReference>
<dbReference type="HOGENOM" id="CLU_1515429_0_0_11"/>
<dbReference type="STRING" id="1125779.HMPREF1219_02008"/>
<evidence type="ECO:0000313" key="2">
    <source>
        <dbReference type="Proteomes" id="UP000014408"/>
    </source>
</evidence>
<comment type="caution">
    <text evidence="1">The sequence shown here is derived from an EMBL/GenBank/DDBJ whole genome shotgun (WGS) entry which is preliminary data.</text>
</comment>
<evidence type="ECO:0008006" key="3">
    <source>
        <dbReference type="Google" id="ProtNLM"/>
    </source>
</evidence>
<dbReference type="EMBL" id="ATBY01000017">
    <property type="protein sequence ID" value="EPD67596.1"/>
    <property type="molecule type" value="Genomic_DNA"/>
</dbReference>